<sequence>MNRLENSLSGSALGMVSTRSFPAIIGVADTMIKSAGVVLVGIEKIGGVIVRRSLAVRIADIRIAVDAVLRMR</sequence>
<dbReference type="Proteomes" id="UP000095472">
    <property type="component" value="Chromosome"/>
</dbReference>
<reference evidence="1 2" key="1">
    <citation type="journal article" date="2016" name="Genome Announc.">
        <title>Draft Genome Sequence of the Thermotolerant Cyanobacterium Desertifilum sp. IPPAS B-1220.</title>
        <authorList>
            <person name="Mironov K.S."/>
            <person name="Sinetova M.A."/>
            <person name="Bolatkhan K."/>
            <person name="Zayadan B.K."/>
            <person name="Ustinova V.V."/>
            <person name="Kupriyanova E.V."/>
            <person name="Skrypnik A.N."/>
            <person name="Gogoleva N.E."/>
            <person name="Gogolev Y.V."/>
            <person name="Los D.A."/>
        </authorList>
    </citation>
    <scope>NUCLEOTIDE SEQUENCE [LARGE SCALE GENOMIC DNA]</scope>
    <source>
        <strain evidence="1 2">IPPAS B-1220</strain>
    </source>
</reference>
<evidence type="ECO:0000313" key="1">
    <source>
        <dbReference type="EMBL" id="XPM64596.1"/>
    </source>
</evidence>
<evidence type="ECO:0000313" key="2">
    <source>
        <dbReference type="Proteomes" id="UP000095472"/>
    </source>
</evidence>
<proteinExistence type="predicted"/>
<name>A0ACD5GVG0_9CYAN</name>
<organism evidence="1 2">
    <name type="scientific">Desertifilum tharense IPPAS B-1220</name>
    <dbReference type="NCBI Taxonomy" id="1781255"/>
    <lineage>
        <taxon>Bacteria</taxon>
        <taxon>Bacillati</taxon>
        <taxon>Cyanobacteriota</taxon>
        <taxon>Cyanophyceae</taxon>
        <taxon>Desertifilales</taxon>
        <taxon>Desertifilaceae</taxon>
        <taxon>Desertifilum</taxon>
    </lineage>
</organism>
<protein>
    <submittedName>
        <fullName evidence="1">BMC domain-containing protein</fullName>
    </submittedName>
</protein>
<accession>A0ACD5GVG0</accession>
<dbReference type="EMBL" id="CP182909">
    <property type="protein sequence ID" value="XPM64596.1"/>
    <property type="molecule type" value="Genomic_DNA"/>
</dbReference>
<gene>
    <name evidence="1" type="ORF">BH720_000725</name>
</gene>
<keyword evidence="2" id="KW-1185">Reference proteome</keyword>